<sequence length="184" mass="19868">MHTLHLLVPLLAAASFTQGAAIRHEPQPTNLPPAFKELESLRPLSHCDISTRKLPKRGNPPELPDPEANLRLKYITFGVGTQNYTCAGGVTKPTPIGAVATLYDGSCLNNINARAMSILNYITLHTSVSSASWVLESFLKMPKLGQHYFTEGRPFFDLTTRGGSDRAFVSVVASVPAPSGLDVP</sequence>
<feature type="chain" id="PRO_5001509480" description="Malate dehydrogenase" evidence="1">
    <location>
        <begin position="20"/>
        <end position="184"/>
    </location>
</feature>
<reference evidence="2 3" key="1">
    <citation type="submission" date="2014-02" db="EMBL/GenBank/DDBJ databases">
        <title>The Genome Sequence of Trichophyton rubrum (morphotype soudanense) CBS 452.61.</title>
        <authorList>
            <consortium name="The Broad Institute Genomics Platform"/>
            <person name="Cuomo C.A."/>
            <person name="White T.C."/>
            <person name="Graser Y."/>
            <person name="Martinez-Rossi N."/>
            <person name="Heitman J."/>
            <person name="Young S.K."/>
            <person name="Zeng Q."/>
            <person name="Gargeya S."/>
            <person name="Abouelleil A."/>
            <person name="Alvarado L."/>
            <person name="Chapman S.B."/>
            <person name="Gainer-Dewar J."/>
            <person name="Goldberg J."/>
            <person name="Griggs A."/>
            <person name="Gujja S."/>
            <person name="Hansen M."/>
            <person name="Howarth C."/>
            <person name="Imamovic A."/>
            <person name="Larimer J."/>
            <person name="Martinez D."/>
            <person name="Murphy C."/>
            <person name="Pearson M.D."/>
            <person name="Persinoti G."/>
            <person name="Poon T."/>
            <person name="Priest M."/>
            <person name="Roberts A.D."/>
            <person name="Saif S."/>
            <person name="Shea T.D."/>
            <person name="Sykes S.N."/>
            <person name="Wortman J."/>
            <person name="Nusbaum C."/>
            <person name="Birren B."/>
        </authorList>
    </citation>
    <scope>NUCLEOTIDE SEQUENCE [LARGE SCALE GENOMIC DNA]</scope>
    <source>
        <strain evidence="2 3">CBS 452.61</strain>
    </source>
</reference>
<dbReference type="PANTHER" id="PTHR35567:SF1">
    <property type="entry name" value="CONSERVED FUNGAL PROTEIN (AFU_ORTHOLOGUE AFUA_1G14230)"/>
    <property type="match status" value="1"/>
</dbReference>
<organism evidence="2 3">
    <name type="scientific">Trichophyton soudanense CBS 452.61</name>
    <dbReference type="NCBI Taxonomy" id="1215331"/>
    <lineage>
        <taxon>Eukaryota</taxon>
        <taxon>Fungi</taxon>
        <taxon>Dikarya</taxon>
        <taxon>Ascomycota</taxon>
        <taxon>Pezizomycotina</taxon>
        <taxon>Eurotiomycetes</taxon>
        <taxon>Eurotiomycetidae</taxon>
        <taxon>Onygenales</taxon>
        <taxon>Arthrodermataceae</taxon>
        <taxon>Trichophyton</taxon>
    </lineage>
</organism>
<evidence type="ECO:0000256" key="1">
    <source>
        <dbReference type="SAM" id="SignalP"/>
    </source>
</evidence>
<dbReference type="AlphaFoldDB" id="A0A022XZ96"/>
<keyword evidence="1" id="KW-0732">Signal</keyword>
<gene>
    <name evidence="2" type="ORF">H105_02545</name>
</gene>
<dbReference type="OrthoDB" id="1859733at2759"/>
<evidence type="ECO:0000313" key="3">
    <source>
        <dbReference type="Proteomes" id="UP000023623"/>
    </source>
</evidence>
<dbReference type="Pfam" id="PF11937">
    <property type="entry name" value="DUF3455"/>
    <property type="match status" value="1"/>
</dbReference>
<dbReference type="InterPro" id="IPR021851">
    <property type="entry name" value="DUF3455"/>
</dbReference>
<protein>
    <recommendedName>
        <fullName evidence="4">Malate dehydrogenase</fullName>
    </recommendedName>
</protein>
<accession>A0A022XZ96</accession>
<keyword evidence="3" id="KW-1185">Reference proteome</keyword>
<dbReference type="PANTHER" id="PTHR35567">
    <property type="entry name" value="MALATE DEHYDROGENASE (AFU_ORTHOLOGUE AFUA_2G13800)"/>
    <property type="match status" value="1"/>
</dbReference>
<dbReference type="EMBL" id="KK208796">
    <property type="protein sequence ID" value="EZF76010.1"/>
    <property type="molecule type" value="Genomic_DNA"/>
</dbReference>
<name>A0A022XZ96_TRISD</name>
<feature type="signal peptide" evidence="1">
    <location>
        <begin position="1"/>
        <end position="19"/>
    </location>
</feature>
<proteinExistence type="predicted"/>
<evidence type="ECO:0008006" key="4">
    <source>
        <dbReference type="Google" id="ProtNLM"/>
    </source>
</evidence>
<dbReference type="Proteomes" id="UP000023623">
    <property type="component" value="Unassembled WGS sequence"/>
</dbReference>
<dbReference type="HOGENOM" id="CLU_067863_0_1_1"/>
<evidence type="ECO:0000313" key="2">
    <source>
        <dbReference type="EMBL" id="EZF76010.1"/>
    </source>
</evidence>